<keyword evidence="9" id="KW-0862">Zinc</keyword>
<evidence type="ECO:0000256" key="7">
    <source>
        <dbReference type="ARBA" id="ARBA00022769"/>
    </source>
</evidence>
<reference evidence="19" key="2">
    <citation type="submission" date="2021-04" db="EMBL/GenBank/DDBJ databases">
        <authorList>
            <person name="Gilroy R."/>
        </authorList>
    </citation>
    <scope>NUCLEOTIDE SEQUENCE</scope>
    <source>
        <strain evidence="19">14975</strain>
    </source>
</reference>
<dbReference type="Gene3D" id="1.10.8.280">
    <property type="entry name" value="ABC transporter ATPase domain-like"/>
    <property type="match status" value="1"/>
</dbReference>
<evidence type="ECO:0000256" key="11">
    <source>
        <dbReference type="ARBA" id="ARBA00022881"/>
    </source>
</evidence>
<evidence type="ECO:0000256" key="9">
    <source>
        <dbReference type="ARBA" id="ARBA00022833"/>
    </source>
</evidence>
<keyword evidence="4" id="KW-0677">Repeat</keyword>
<keyword evidence="6" id="KW-0227">DNA damage</keyword>
<keyword evidence="5" id="KW-0547">Nucleotide-binding</keyword>
<evidence type="ECO:0000256" key="3">
    <source>
        <dbReference type="ARBA" id="ARBA00022723"/>
    </source>
</evidence>
<dbReference type="GO" id="GO:0009380">
    <property type="term" value="C:excinuclease repair complex"/>
    <property type="evidence" value="ECO:0007669"/>
    <property type="project" value="InterPro"/>
</dbReference>
<dbReference type="GO" id="GO:0006289">
    <property type="term" value="P:nucleotide-excision repair"/>
    <property type="evidence" value="ECO:0007669"/>
    <property type="project" value="InterPro"/>
</dbReference>
<comment type="similarity">
    <text evidence="14">Belongs to the ABC transporter superfamily. UvrA family.</text>
</comment>
<keyword evidence="10" id="KW-0067">ATP-binding</keyword>
<feature type="domain" description="ABC transporter" evidence="18">
    <location>
        <begin position="613"/>
        <end position="951"/>
    </location>
</feature>
<gene>
    <name evidence="19" type="primary">uvrA</name>
    <name evidence="19" type="ORF">H9862_07260</name>
</gene>
<dbReference type="Pfam" id="PF00005">
    <property type="entry name" value="ABC_tran"/>
    <property type="match status" value="1"/>
</dbReference>
<dbReference type="Gene3D" id="1.20.1580.10">
    <property type="entry name" value="ABC transporter ATPase like domain"/>
    <property type="match status" value="3"/>
</dbReference>
<dbReference type="GO" id="GO:0016887">
    <property type="term" value="F:ATP hydrolysis activity"/>
    <property type="evidence" value="ECO:0007669"/>
    <property type="project" value="InterPro"/>
</dbReference>
<dbReference type="Pfam" id="PF17760">
    <property type="entry name" value="UvrA_inter"/>
    <property type="match status" value="1"/>
</dbReference>
<keyword evidence="8" id="KW-0863">Zinc-finger</keyword>
<dbReference type="PANTHER" id="PTHR43152">
    <property type="entry name" value="UVRABC SYSTEM PROTEIN A"/>
    <property type="match status" value="1"/>
</dbReference>
<reference evidence="19" key="1">
    <citation type="journal article" date="2021" name="PeerJ">
        <title>Extensive microbial diversity within the chicken gut microbiome revealed by metagenomics and culture.</title>
        <authorList>
            <person name="Gilroy R."/>
            <person name="Ravi A."/>
            <person name="Getino M."/>
            <person name="Pursley I."/>
            <person name="Horton D.L."/>
            <person name="Alikhan N.F."/>
            <person name="Baker D."/>
            <person name="Gharbi K."/>
            <person name="Hall N."/>
            <person name="Watson M."/>
            <person name="Adriaenssens E.M."/>
            <person name="Foster-Nyarko E."/>
            <person name="Jarju S."/>
            <person name="Secka A."/>
            <person name="Antonio M."/>
            <person name="Oren A."/>
            <person name="Chaudhuri R.R."/>
            <person name="La Ragione R."/>
            <person name="Hildebrand F."/>
            <person name="Pallen M.J."/>
        </authorList>
    </citation>
    <scope>NUCLEOTIDE SEQUENCE</scope>
    <source>
        <strain evidence="19">14975</strain>
    </source>
</reference>
<keyword evidence="11" id="KW-0267">Excision nuclease</keyword>
<protein>
    <recommendedName>
        <fullName evidence="15">UvrABC system protein A</fullName>
    </recommendedName>
    <alternativeName>
        <fullName evidence="16">Excinuclease ABC subunit A</fullName>
    </alternativeName>
</protein>
<dbReference type="InterPro" id="IPR003593">
    <property type="entry name" value="AAA+_ATPase"/>
</dbReference>
<evidence type="ECO:0000313" key="20">
    <source>
        <dbReference type="Proteomes" id="UP000823964"/>
    </source>
</evidence>
<feature type="region of interest" description="Disordered" evidence="17">
    <location>
        <begin position="1274"/>
        <end position="1298"/>
    </location>
</feature>
<dbReference type="EMBL" id="DXFQ01000134">
    <property type="protein sequence ID" value="HIX20382.1"/>
    <property type="molecule type" value="Genomic_DNA"/>
</dbReference>
<evidence type="ECO:0000256" key="10">
    <source>
        <dbReference type="ARBA" id="ARBA00022840"/>
    </source>
</evidence>
<dbReference type="GO" id="GO:0003677">
    <property type="term" value="F:DNA binding"/>
    <property type="evidence" value="ECO:0007669"/>
    <property type="project" value="UniProtKB-KW"/>
</dbReference>
<sequence>MQQDDGSIRIRGAREHNLKNVDVDIPLGALTVVTGPSGSGKTSLAMSTLYAEGQRRYVETFSPYVRQFMDRMDRPGVDAVENVPPAIALGQRNSVKNSRSTVGTMTGLNEYLKLIFSRLAIGRDAEGRIVHPATPQSLAGDLLREHGGADALVAFEVRVVGSFDEMRCALEAQGYLRVLVGQGSLDEAEALAESVLPGRPEVLRLSEAKEEQLGGEAWMLLQDRVKLTTENLPRLTEALETALRLGQDRVFVSLRQADGSFGRLRLFRSDWYPLEEPSPGLFSSNSPLGACPECKGYGRAISYDYMRGIIPEKSILDGALKMLSSATLSACFNDFLAANRRSCAVRLDIPWRYLSEAERNWVFFGNAGDCDPWEAEARALWYGYKGIFDDMEKHAHKMSVRAFLAYYRVYSICPACKGGRLRPEALAFTIGGLSVPEVQALPMDELLGWIDANVLPGVGADRSLQQAVRELRSRVAYLCDVGLGYLAANRLTRSLSGGEVERVSLTTCLGAALTDTLFVLDEPTVGLHARDTARLIKAMRRLSDRGNTLVVVEHEEAVMRAADYIVDMGPASGAEGGRIVYAGLPEGLDAAPASLTGAYLSGRRSIPLPAERRRPAGYLRIRGAECHNLHRFDVDIPLGVYCCLTGVSGSGKSTLACQVLYGHVHPEELDDEERVSVSSVEGLDALDDVLLVDQSPIVRTPRSTPAVYIGVFEEIRALFAAEPAAQARGLKPGYFSFNSGEGRCPRCAGLGQEKVEMQFLSDIFVPCALCHGARYTPQALSIRLLGYNMAELLALDVATALKLFAAEPGARPRRIAEKLRVLVEVGLGHLGLGQPLNTLSGGENQRLKLARILVDSIGNDAAAKGKLLILDEPGTGLHFSDLELLLGVFRRLTESGNSVLVIEHNLELIKCADYVIDLGPEGGSGGGHIVAQGRPEDVAACEASRTAAYLRPALAGLPAPVDALDRLPADTEESRGVIALRGARHHQLKNIDVDIPRREMTVVTGLSGSGKSTLAFDIIFAEGQKRFLDVMSPYARQFTEQMETPDIDRLTGLPPTVAIEQNRTRGGSKSTVGTVTEIWQYLRLLYAKLGTPHCPQCGVPLGRRSTDEIQQLVGLELEKRPRRLLIAAPVVRNRKGHYADLARWAARRKYPWLRADGRLEAPDDFTPLDRYANHDIDIVLADVAVEGNRVSCNGADCDYAGLLELVSRALEMGDGYLRLSVTPRSAKAAEEHRLLGTRLSCPECGESYPDPEPSTFSFNSPHGWCPHCLGHGRVGSASSRERQGDDKLSRLELELRYD</sequence>
<dbReference type="GO" id="GO:0004518">
    <property type="term" value="F:nuclease activity"/>
    <property type="evidence" value="ECO:0007669"/>
    <property type="project" value="UniProtKB-KW"/>
</dbReference>
<dbReference type="InterPro" id="IPR013815">
    <property type="entry name" value="ATP_grasp_subdomain_1"/>
</dbReference>
<dbReference type="SMART" id="SM00382">
    <property type="entry name" value="AAA"/>
    <property type="match status" value="2"/>
</dbReference>
<evidence type="ECO:0000256" key="15">
    <source>
        <dbReference type="ARBA" id="ARBA00039316"/>
    </source>
</evidence>
<dbReference type="GO" id="GO:0005524">
    <property type="term" value="F:ATP binding"/>
    <property type="evidence" value="ECO:0007669"/>
    <property type="project" value="UniProtKB-KW"/>
</dbReference>
<dbReference type="GO" id="GO:0005737">
    <property type="term" value="C:cytoplasm"/>
    <property type="evidence" value="ECO:0007669"/>
    <property type="project" value="UniProtKB-SubCell"/>
</dbReference>
<dbReference type="PROSITE" id="PS50893">
    <property type="entry name" value="ABC_TRANSPORTER_2"/>
    <property type="match status" value="1"/>
</dbReference>
<dbReference type="Gene3D" id="3.30.190.20">
    <property type="match status" value="1"/>
</dbReference>
<evidence type="ECO:0000256" key="16">
    <source>
        <dbReference type="ARBA" id="ARBA00042156"/>
    </source>
</evidence>
<dbReference type="InterPro" id="IPR027417">
    <property type="entry name" value="P-loop_NTPase"/>
</dbReference>
<evidence type="ECO:0000256" key="5">
    <source>
        <dbReference type="ARBA" id="ARBA00022741"/>
    </source>
</evidence>
<comment type="caution">
    <text evidence="19">The sequence shown here is derived from an EMBL/GenBank/DDBJ whole genome shotgun (WGS) entry which is preliminary data.</text>
</comment>
<name>A0A9D1VCD4_9BACT</name>
<dbReference type="Proteomes" id="UP000823964">
    <property type="component" value="Unassembled WGS sequence"/>
</dbReference>
<dbReference type="Gene3D" id="3.40.50.300">
    <property type="entry name" value="P-loop containing nucleotide triphosphate hydrolases"/>
    <property type="match status" value="3"/>
</dbReference>
<evidence type="ECO:0000313" key="19">
    <source>
        <dbReference type="EMBL" id="HIX20382.1"/>
    </source>
</evidence>
<dbReference type="InterPro" id="IPR004602">
    <property type="entry name" value="UvrA"/>
</dbReference>
<proteinExistence type="inferred from homology"/>
<evidence type="ECO:0000256" key="4">
    <source>
        <dbReference type="ARBA" id="ARBA00022737"/>
    </source>
</evidence>
<evidence type="ECO:0000256" key="8">
    <source>
        <dbReference type="ARBA" id="ARBA00022771"/>
    </source>
</evidence>
<evidence type="ECO:0000256" key="14">
    <source>
        <dbReference type="ARBA" id="ARBA00038000"/>
    </source>
</evidence>
<feature type="compositionally biased region" description="Basic and acidic residues" evidence="17">
    <location>
        <begin position="1279"/>
        <end position="1298"/>
    </location>
</feature>
<organism evidence="19 20">
    <name type="scientific">Candidatus Akkermansia intestinigallinarum</name>
    <dbReference type="NCBI Taxonomy" id="2838431"/>
    <lineage>
        <taxon>Bacteria</taxon>
        <taxon>Pseudomonadati</taxon>
        <taxon>Verrucomicrobiota</taxon>
        <taxon>Verrucomicrobiia</taxon>
        <taxon>Verrucomicrobiales</taxon>
        <taxon>Akkermansiaceae</taxon>
        <taxon>Akkermansia</taxon>
    </lineage>
</organism>
<evidence type="ECO:0000256" key="12">
    <source>
        <dbReference type="ARBA" id="ARBA00023125"/>
    </source>
</evidence>
<evidence type="ECO:0000256" key="17">
    <source>
        <dbReference type="SAM" id="MobiDB-lite"/>
    </source>
</evidence>
<keyword evidence="12" id="KW-0238">DNA-binding</keyword>
<evidence type="ECO:0000259" key="18">
    <source>
        <dbReference type="PROSITE" id="PS50893"/>
    </source>
</evidence>
<comment type="subcellular location">
    <subcellularLocation>
        <location evidence="1">Cytoplasm</location>
    </subcellularLocation>
</comment>
<keyword evidence="7" id="KW-0228">DNA excision</keyword>
<accession>A0A9D1VCD4</accession>
<keyword evidence="2" id="KW-0963">Cytoplasm</keyword>
<evidence type="ECO:0000256" key="6">
    <source>
        <dbReference type="ARBA" id="ARBA00022763"/>
    </source>
</evidence>
<feature type="non-terminal residue" evidence="19">
    <location>
        <position position="1298"/>
    </location>
</feature>
<evidence type="ECO:0000256" key="1">
    <source>
        <dbReference type="ARBA" id="ARBA00004496"/>
    </source>
</evidence>
<dbReference type="NCBIfam" id="TIGR00630">
    <property type="entry name" value="uvra"/>
    <property type="match status" value="1"/>
</dbReference>
<dbReference type="InterPro" id="IPR041102">
    <property type="entry name" value="UvrA_inter"/>
</dbReference>
<dbReference type="InterPro" id="IPR003439">
    <property type="entry name" value="ABC_transporter-like_ATP-bd"/>
</dbReference>
<dbReference type="PANTHER" id="PTHR43152:SF3">
    <property type="entry name" value="UVRABC SYSTEM PROTEIN A"/>
    <property type="match status" value="1"/>
</dbReference>
<dbReference type="GO" id="GO:0008270">
    <property type="term" value="F:zinc ion binding"/>
    <property type="evidence" value="ECO:0007669"/>
    <property type="project" value="UniProtKB-KW"/>
</dbReference>
<keyword evidence="3" id="KW-0479">Metal-binding</keyword>
<dbReference type="SUPFAM" id="SSF52540">
    <property type="entry name" value="P-loop containing nucleoside triphosphate hydrolases"/>
    <property type="match status" value="3"/>
</dbReference>
<dbReference type="Gene3D" id="3.30.1490.20">
    <property type="entry name" value="ATP-grasp fold, A domain"/>
    <property type="match status" value="1"/>
</dbReference>
<evidence type="ECO:0000256" key="13">
    <source>
        <dbReference type="ARBA" id="ARBA00023204"/>
    </source>
</evidence>
<keyword evidence="13" id="KW-0234">DNA repair</keyword>
<evidence type="ECO:0000256" key="2">
    <source>
        <dbReference type="ARBA" id="ARBA00022490"/>
    </source>
</evidence>